<feature type="compositionally biased region" description="Polar residues" evidence="1">
    <location>
        <begin position="223"/>
        <end position="236"/>
    </location>
</feature>
<evidence type="ECO:0000313" key="3">
    <source>
        <dbReference type="EMBL" id="KAG2199644.1"/>
    </source>
</evidence>
<protein>
    <submittedName>
        <fullName evidence="3">Uncharacterized protein</fullName>
    </submittedName>
</protein>
<evidence type="ECO:0000256" key="2">
    <source>
        <dbReference type="SAM" id="Phobius"/>
    </source>
</evidence>
<sequence length="624" mass="70458">MDQFVAAMFIFDSKKEQYESTGYAKNLDNYDDVISSSDFSNLLRHCKEASKQTENSKTLESNPFSTAFVNLVECLRPTIKRIEETVIRNNPSNCLDDETSYVTAPEFPTLLETSEDVGEDYPGEHLMPGTYIEEANNVENLTPANKNPYEDSVSMSNKNCDFDEICNTRDSEVCSSDATNVIFKGTSNTDKNTTNVNDTYYRDPGSAHVPTIIPNSNKEDRSISYTNRSGDTTPTGNIADKNIYCNGKDAASTVISNAIIDTSNQNRRKTLGTPSASYYRMKLISQEIDELKNVIDTNIHLFHTSSLDNDYLVTIDGHTTAIHDKYEDVKFGINNNPDVMNHGTYVNIVSPDDRSYYEIYPKDREGLGYNATNSMGNLYTNRQNAAEVIPNSTDPKMLVRIEQLEQLEHDIEGQLDDMTTYLHNHHINVTSNTTDTRNASSKLSRPSSLIQVGSDEFKLNYLIDTAVAKALENSYNKLIEAEPTRSKPYSNSNLPLLEVYPLLQQEPDQLDSTQPPQDSLHEKRRKETISFYVEQLTLLFYPLLLTNPLMFYDELPTDSISVRLGGSVINAIAVVCGITIMTFFFVFCFKYRFYKDISVFVFLVRLIGPIGSRCNNLCVMNVRI</sequence>
<feature type="transmembrane region" description="Helical" evidence="2">
    <location>
        <begin position="564"/>
        <end position="589"/>
    </location>
</feature>
<proteinExistence type="predicted"/>
<dbReference type="EMBL" id="JAEPRD010000093">
    <property type="protein sequence ID" value="KAG2199644.1"/>
    <property type="molecule type" value="Genomic_DNA"/>
</dbReference>
<keyword evidence="4" id="KW-1185">Reference proteome</keyword>
<accession>A0A8H7V338</accession>
<keyword evidence="2" id="KW-0472">Membrane</keyword>
<keyword evidence="2" id="KW-1133">Transmembrane helix</keyword>
<organism evidence="3 4">
    <name type="scientific">Mucor saturninus</name>
    <dbReference type="NCBI Taxonomy" id="64648"/>
    <lineage>
        <taxon>Eukaryota</taxon>
        <taxon>Fungi</taxon>
        <taxon>Fungi incertae sedis</taxon>
        <taxon>Mucoromycota</taxon>
        <taxon>Mucoromycotina</taxon>
        <taxon>Mucoromycetes</taxon>
        <taxon>Mucorales</taxon>
        <taxon>Mucorineae</taxon>
        <taxon>Mucoraceae</taxon>
        <taxon>Mucor</taxon>
    </lineage>
</organism>
<dbReference type="AlphaFoldDB" id="A0A8H7V338"/>
<keyword evidence="2" id="KW-0812">Transmembrane</keyword>
<evidence type="ECO:0000313" key="4">
    <source>
        <dbReference type="Proteomes" id="UP000603453"/>
    </source>
</evidence>
<feature type="region of interest" description="Disordered" evidence="1">
    <location>
        <begin position="194"/>
        <end position="236"/>
    </location>
</feature>
<reference evidence="3" key="1">
    <citation type="submission" date="2020-12" db="EMBL/GenBank/DDBJ databases">
        <title>Metabolic potential, ecology and presence of endohyphal bacteria is reflected in genomic diversity of Mucoromycotina.</title>
        <authorList>
            <person name="Muszewska A."/>
            <person name="Okrasinska A."/>
            <person name="Steczkiewicz K."/>
            <person name="Drgas O."/>
            <person name="Orlowska M."/>
            <person name="Perlinska-Lenart U."/>
            <person name="Aleksandrzak-Piekarczyk T."/>
            <person name="Szatraj K."/>
            <person name="Zielenkiewicz U."/>
            <person name="Pilsyk S."/>
            <person name="Malc E."/>
            <person name="Mieczkowski P."/>
            <person name="Kruszewska J.S."/>
            <person name="Biernat P."/>
            <person name="Pawlowska J."/>
        </authorList>
    </citation>
    <scope>NUCLEOTIDE SEQUENCE</scope>
    <source>
        <strain evidence="3">WA0000017839</strain>
    </source>
</reference>
<comment type="caution">
    <text evidence="3">The sequence shown here is derived from an EMBL/GenBank/DDBJ whole genome shotgun (WGS) entry which is preliminary data.</text>
</comment>
<evidence type="ECO:0000256" key="1">
    <source>
        <dbReference type="SAM" id="MobiDB-lite"/>
    </source>
</evidence>
<name>A0A8H7V338_9FUNG</name>
<dbReference type="Proteomes" id="UP000603453">
    <property type="component" value="Unassembled WGS sequence"/>
</dbReference>
<gene>
    <name evidence="3" type="ORF">INT47_005169</name>
</gene>